<evidence type="ECO:0000256" key="3">
    <source>
        <dbReference type="ARBA" id="ARBA00004613"/>
    </source>
</evidence>
<dbReference type="Pfam" id="PF02415">
    <property type="entry name" value="Chlam_PMP"/>
    <property type="match status" value="2"/>
</dbReference>
<keyword evidence="9" id="KW-1133">Transmembrane helix</keyword>
<dbReference type="InterPro" id="IPR006626">
    <property type="entry name" value="PbH1"/>
</dbReference>
<evidence type="ECO:0000256" key="8">
    <source>
        <dbReference type="SAM" id="MobiDB-lite"/>
    </source>
</evidence>
<comment type="caution">
    <text evidence="10">The sequence shown here is derived from an EMBL/GenBank/DDBJ whole genome shotgun (WGS) entry which is preliminary data.</text>
</comment>
<dbReference type="Proteomes" id="UP000251717">
    <property type="component" value="Unassembled WGS sequence"/>
</dbReference>
<keyword evidence="5" id="KW-0732">Signal</keyword>
<feature type="compositionally biased region" description="Polar residues" evidence="8">
    <location>
        <begin position="402"/>
        <end position="420"/>
    </location>
</feature>
<dbReference type="GO" id="GO:0005576">
    <property type="term" value="C:extracellular region"/>
    <property type="evidence" value="ECO:0007669"/>
    <property type="project" value="UniProtKB-SubCell"/>
</dbReference>
<dbReference type="PANTHER" id="PTHR11319">
    <property type="entry name" value="G PROTEIN-COUPLED RECEPTOR-RELATED"/>
    <property type="match status" value="1"/>
</dbReference>
<accession>A0A315XMQ8</accession>
<dbReference type="Gene3D" id="2.160.20.10">
    <property type="entry name" value="Single-stranded right-handed beta-helix, Pectin lyase-like"/>
    <property type="match status" value="1"/>
</dbReference>
<evidence type="ECO:0000256" key="4">
    <source>
        <dbReference type="ARBA" id="ARBA00022525"/>
    </source>
</evidence>
<evidence type="ECO:0000256" key="2">
    <source>
        <dbReference type="ARBA" id="ARBA00004442"/>
    </source>
</evidence>
<proteinExistence type="predicted"/>
<name>A0A315XMQ8_9EURY</name>
<feature type="transmembrane region" description="Helical" evidence="9">
    <location>
        <begin position="490"/>
        <end position="507"/>
    </location>
</feature>
<keyword evidence="4" id="KW-0964">Secreted</keyword>
<keyword evidence="11" id="KW-1185">Reference proteome</keyword>
<evidence type="ECO:0000256" key="9">
    <source>
        <dbReference type="SAM" id="Phobius"/>
    </source>
</evidence>
<evidence type="ECO:0000256" key="1">
    <source>
        <dbReference type="ARBA" id="ARBA00004196"/>
    </source>
</evidence>
<feature type="region of interest" description="Disordered" evidence="8">
    <location>
        <begin position="400"/>
        <end position="420"/>
    </location>
</feature>
<keyword evidence="6 9" id="KW-0472">Membrane</keyword>
<protein>
    <recommendedName>
        <fullName evidence="12">Adhesin-like protein</fullName>
    </recommendedName>
</protein>
<dbReference type="InterPro" id="IPR012334">
    <property type="entry name" value="Pectin_lyas_fold"/>
</dbReference>
<evidence type="ECO:0000256" key="5">
    <source>
        <dbReference type="ARBA" id="ARBA00022729"/>
    </source>
</evidence>
<evidence type="ECO:0008006" key="12">
    <source>
        <dbReference type="Google" id="ProtNLM"/>
    </source>
</evidence>
<keyword evidence="7" id="KW-0998">Cell outer membrane</keyword>
<evidence type="ECO:0000256" key="7">
    <source>
        <dbReference type="ARBA" id="ARBA00023237"/>
    </source>
</evidence>
<reference evidence="10 11" key="1">
    <citation type="submission" date="2017-03" db="EMBL/GenBank/DDBJ databases">
        <title>Genome sequence of Methanobrevibacter thaueri.</title>
        <authorList>
            <person name="Poehlein A."/>
            <person name="Seedorf H."/>
            <person name="Daniel R."/>
        </authorList>
    </citation>
    <scope>NUCLEOTIDE SEQUENCE [LARGE SCALE GENOMIC DNA]</scope>
    <source>
        <strain evidence="10 11">DSM 11995</strain>
    </source>
</reference>
<dbReference type="SUPFAM" id="SSF51126">
    <property type="entry name" value="Pectin lyase-like"/>
    <property type="match status" value="1"/>
</dbReference>
<dbReference type="EMBL" id="MZGS01000022">
    <property type="protein sequence ID" value="PWB87222.1"/>
    <property type="molecule type" value="Genomic_DNA"/>
</dbReference>
<dbReference type="PANTHER" id="PTHR11319:SF35">
    <property type="entry name" value="OUTER MEMBRANE PROTEIN PMPC-RELATED"/>
    <property type="match status" value="1"/>
</dbReference>
<organism evidence="10 11">
    <name type="scientific">Methanobrevibacter thaueri</name>
    <dbReference type="NCBI Taxonomy" id="190975"/>
    <lineage>
        <taxon>Archaea</taxon>
        <taxon>Methanobacteriati</taxon>
        <taxon>Methanobacteriota</taxon>
        <taxon>Methanomada group</taxon>
        <taxon>Methanobacteria</taxon>
        <taxon>Methanobacteriales</taxon>
        <taxon>Methanobacteriaceae</taxon>
        <taxon>Methanobrevibacter</taxon>
    </lineage>
</organism>
<dbReference type="SMART" id="SM00710">
    <property type="entry name" value="PbH1"/>
    <property type="match status" value="5"/>
</dbReference>
<evidence type="ECO:0000313" key="10">
    <source>
        <dbReference type="EMBL" id="PWB87222.1"/>
    </source>
</evidence>
<evidence type="ECO:0000313" key="11">
    <source>
        <dbReference type="Proteomes" id="UP000251717"/>
    </source>
</evidence>
<evidence type="ECO:0000256" key="6">
    <source>
        <dbReference type="ARBA" id="ARBA00023136"/>
    </source>
</evidence>
<sequence>MIILMSISAANATDITNSTTDMTSYDENQLQNDEIPVDSSSKLIKELSDANDNDIITLEKGTYKISDFEITKNLTIKGNADPLDVIIDGEKKSGIFLIRNDSVHVTFKNLTFINANVEGFGGAISMETGHAYVDNCYFINNTASVNTGGISNYGNETHRGYLLLNNSFFMNNHAGHDGGAVTTCFADSYIYNCVFINNSAHRDGGAIRVSVSGFGNVEDCIFMFNHADEWGGAYYSWSGESHINRCIFMNNTAGTNGGAVMVSGNINLENSIITNNDGGETGGSFYIQQPMYDAKTVINIHNNIITNNSSPYGKEIFIKWKDANHLYTKFDDNDWGDEDPNDSTVIDPNHVTSRSRVSSTIKSNLFSILNVNLLDKYGDLIKDFFPNDSMNNLKSQFKAHESNQNGNNPNKHVSNDLNNSNILRNSDKLKSIESNENNTIHSEAKSNLIESNVNQQLIMGNSTSHGDDDKAYELNKTNGGSVAKQGNLDLKYFIAIVIALILLVIGYKRNKNESK</sequence>
<keyword evidence="9" id="KW-0812">Transmembrane</keyword>
<dbReference type="AlphaFoldDB" id="A0A315XMQ8"/>
<comment type="subcellular location">
    <subcellularLocation>
        <location evidence="1">Cell envelope</location>
    </subcellularLocation>
    <subcellularLocation>
        <location evidence="2">Cell outer membrane</location>
    </subcellularLocation>
    <subcellularLocation>
        <location evidence="3">Secreted</location>
    </subcellularLocation>
</comment>
<dbReference type="InterPro" id="IPR011050">
    <property type="entry name" value="Pectin_lyase_fold/virulence"/>
</dbReference>
<dbReference type="InterPro" id="IPR003368">
    <property type="entry name" value="POMP_repeat"/>
</dbReference>
<gene>
    <name evidence="10" type="ORF">MBBTH_11750</name>
</gene>